<protein>
    <submittedName>
        <fullName evidence="1">Uncharacterized protein</fullName>
    </submittedName>
</protein>
<proteinExistence type="predicted"/>
<accession>A0A6I3V7I7</accession>
<sequence length="71" mass="8173">MFSKLSDHDFKKGVFRTKFSQLVTPLGKESDWAHSKGPEYLWIGLALQYGNRIEQMERVMLALTNLSKALD</sequence>
<feature type="non-terminal residue" evidence="1">
    <location>
        <position position="71"/>
    </location>
</feature>
<comment type="caution">
    <text evidence="1">The sequence shown here is derived from an EMBL/GenBank/DDBJ whole genome shotgun (WGS) entry which is preliminary data.</text>
</comment>
<dbReference type="AlphaFoldDB" id="A0A6I3V7I7"/>
<organism evidence="1 2">
    <name type="scientific">Streptococcus pneumoniae</name>
    <dbReference type="NCBI Taxonomy" id="1313"/>
    <lineage>
        <taxon>Bacteria</taxon>
        <taxon>Bacillati</taxon>
        <taxon>Bacillota</taxon>
        <taxon>Bacilli</taxon>
        <taxon>Lactobacillales</taxon>
        <taxon>Streptococcaceae</taxon>
        <taxon>Streptococcus</taxon>
    </lineage>
</organism>
<evidence type="ECO:0000313" key="1">
    <source>
        <dbReference type="EMBL" id="MTV64148.1"/>
    </source>
</evidence>
<dbReference type="Proteomes" id="UP000474228">
    <property type="component" value="Unassembled WGS sequence"/>
</dbReference>
<gene>
    <name evidence="1" type="ORF">GM539_12430</name>
</gene>
<name>A0A6I3V7I7_STREE</name>
<dbReference type="EMBL" id="WNHJ01000344">
    <property type="protein sequence ID" value="MTV64148.1"/>
    <property type="molecule type" value="Genomic_DNA"/>
</dbReference>
<evidence type="ECO:0000313" key="2">
    <source>
        <dbReference type="Proteomes" id="UP000474228"/>
    </source>
</evidence>
<reference evidence="1 2" key="1">
    <citation type="submission" date="2019-11" db="EMBL/GenBank/DDBJ databases">
        <title>Growth characteristics of pneumococcus vary with the chemical composition of the capsule and with environmental conditions.</title>
        <authorList>
            <person name="Tothpal A."/>
            <person name="Desobry K."/>
            <person name="Joshi S."/>
            <person name="Wyllie A.L."/>
            <person name="Weinberger D.M."/>
        </authorList>
    </citation>
    <scope>NUCLEOTIDE SEQUENCE [LARGE SCALE GENOMIC DNA]</scope>
    <source>
        <strain evidence="2">pnumococcus22F</strain>
    </source>
</reference>